<dbReference type="GO" id="GO:0005524">
    <property type="term" value="F:ATP binding"/>
    <property type="evidence" value="ECO:0007669"/>
    <property type="project" value="UniProtKB-UniRule"/>
</dbReference>
<dbReference type="Proteomes" id="UP000286934">
    <property type="component" value="Unassembled WGS sequence"/>
</dbReference>
<reference evidence="11" key="1">
    <citation type="journal article" date="2018" name="Front. Microbiol.">
        <title>Genome-Based Analysis Reveals the Taxonomy and Diversity of the Family Idiomarinaceae.</title>
        <authorList>
            <person name="Liu Y."/>
            <person name="Lai Q."/>
            <person name="Shao Z."/>
        </authorList>
    </citation>
    <scope>NUCLEOTIDE SEQUENCE [LARGE SCALE GENOMIC DNA]</scope>
    <source>
        <strain evidence="11">AIS</strain>
    </source>
</reference>
<protein>
    <recommendedName>
        <fullName evidence="8">ATP-dependent dethiobiotin synthetase BioD</fullName>
        <ecNumber evidence="8">6.3.3.3</ecNumber>
    </recommendedName>
    <alternativeName>
        <fullName evidence="8">DTB synthetase</fullName>
        <shortName evidence="8">DTBS</shortName>
    </alternativeName>
    <alternativeName>
        <fullName evidence="8">Dethiobiotin synthase</fullName>
    </alternativeName>
</protein>
<dbReference type="Pfam" id="PF13500">
    <property type="entry name" value="AAA_26"/>
    <property type="match status" value="1"/>
</dbReference>
<dbReference type="GO" id="GO:0042803">
    <property type="term" value="F:protein homodimerization activity"/>
    <property type="evidence" value="ECO:0007669"/>
    <property type="project" value="UniProtKB-ARBA"/>
</dbReference>
<dbReference type="PIRSF" id="PIRSF006755">
    <property type="entry name" value="DTB_synth"/>
    <property type="match status" value="1"/>
</dbReference>
<feature type="active site" evidence="8">
    <location>
        <position position="37"/>
    </location>
</feature>
<dbReference type="PANTHER" id="PTHR43210">
    <property type="entry name" value="DETHIOBIOTIN SYNTHETASE"/>
    <property type="match status" value="1"/>
</dbReference>
<feature type="region of interest" description="Disordered" evidence="9">
    <location>
        <begin position="55"/>
        <end position="74"/>
    </location>
</feature>
<comment type="pathway">
    <text evidence="8">Cofactor biosynthesis; biotin biosynthesis; biotin from 7,8-diaminononanoate: step 1/2.</text>
</comment>
<comment type="function">
    <text evidence="8">Catalyzes a mechanistically unusual reaction, the ATP-dependent insertion of CO2 between the N7 and N8 nitrogen atoms of 7,8-diaminopelargonic acid (DAPA, also called 7,8-diammoniononanoate) to form a ureido ring.</text>
</comment>
<accession>A0A432WX92</accession>
<keyword evidence="3 8" id="KW-0479">Metal-binding</keyword>
<feature type="binding site" evidence="8">
    <location>
        <position position="82"/>
    </location>
    <ligand>
        <name>Mg(2+)</name>
        <dbReference type="ChEBI" id="CHEBI:18420"/>
    </ligand>
</feature>
<comment type="subunit">
    <text evidence="8">Homodimer.</text>
</comment>
<dbReference type="PANTHER" id="PTHR43210:SF5">
    <property type="entry name" value="DETHIOBIOTIN SYNTHETASE"/>
    <property type="match status" value="1"/>
</dbReference>
<evidence type="ECO:0000256" key="1">
    <source>
        <dbReference type="ARBA" id="ARBA00022490"/>
    </source>
</evidence>
<evidence type="ECO:0000256" key="5">
    <source>
        <dbReference type="ARBA" id="ARBA00022756"/>
    </source>
</evidence>
<dbReference type="SUPFAM" id="SSF52540">
    <property type="entry name" value="P-loop containing nucleoside triphosphate hydrolases"/>
    <property type="match status" value="1"/>
</dbReference>
<keyword evidence="7 8" id="KW-0460">Magnesium</keyword>
<keyword evidence="4 8" id="KW-0547">Nucleotide-binding</keyword>
<feature type="compositionally biased region" description="Polar residues" evidence="9">
    <location>
        <begin position="55"/>
        <end position="65"/>
    </location>
</feature>
<keyword evidence="11" id="KW-1185">Reference proteome</keyword>
<feature type="binding site" evidence="8">
    <location>
        <begin position="148"/>
        <end position="151"/>
    </location>
    <ligand>
        <name>ATP</name>
        <dbReference type="ChEBI" id="CHEBI:30616"/>
    </ligand>
</feature>
<evidence type="ECO:0000256" key="3">
    <source>
        <dbReference type="ARBA" id="ARBA00022723"/>
    </source>
</evidence>
<dbReference type="AlphaFoldDB" id="A0A432WX92"/>
<dbReference type="FunFam" id="3.40.50.300:FF:000292">
    <property type="entry name" value="ATP-dependent dethiobiotin synthetase BioD"/>
    <property type="match status" value="1"/>
</dbReference>
<dbReference type="CDD" id="cd03109">
    <property type="entry name" value="DTBS"/>
    <property type="match status" value="1"/>
</dbReference>
<dbReference type="OrthoDB" id="9802097at2"/>
<comment type="cofactor">
    <cofactor evidence="8">
        <name>Mg(2+)</name>
        <dbReference type="ChEBI" id="CHEBI:18420"/>
    </cofactor>
</comment>
<proteinExistence type="inferred from homology"/>
<comment type="subcellular location">
    <subcellularLocation>
        <location evidence="8">Cytoplasm</location>
    </subcellularLocation>
</comment>
<keyword evidence="2 8" id="KW-0436">Ligase</keyword>
<evidence type="ECO:0000256" key="6">
    <source>
        <dbReference type="ARBA" id="ARBA00022840"/>
    </source>
</evidence>
<dbReference type="EC" id="6.3.3.3" evidence="8"/>
<dbReference type="GO" id="GO:0004141">
    <property type="term" value="F:dethiobiotin synthase activity"/>
    <property type="evidence" value="ECO:0007669"/>
    <property type="project" value="UniProtKB-UniRule"/>
</dbReference>
<comment type="caution">
    <text evidence="10">The sequence shown here is derived from an EMBL/GenBank/DDBJ whole genome shotgun (WGS) entry which is preliminary data.</text>
</comment>
<feature type="binding site" evidence="8">
    <location>
        <position position="82"/>
    </location>
    <ligand>
        <name>ATP</name>
        <dbReference type="ChEBI" id="CHEBI:30616"/>
    </ligand>
</feature>
<dbReference type="InterPro" id="IPR004472">
    <property type="entry name" value="DTB_synth_BioD"/>
</dbReference>
<dbReference type="RefSeq" id="WP_126805598.1">
    <property type="nucleotide sequence ID" value="NZ_PIPP01000001.1"/>
</dbReference>
<feature type="binding site" evidence="8">
    <location>
        <position position="148"/>
    </location>
    <ligand>
        <name>Mg(2+)</name>
        <dbReference type="ChEBI" id="CHEBI:18420"/>
    </ligand>
</feature>
<dbReference type="EMBL" id="PIPP01000001">
    <property type="protein sequence ID" value="RUO38375.1"/>
    <property type="molecule type" value="Genomic_DNA"/>
</dbReference>
<name>A0A432WX92_9GAMM</name>
<dbReference type="NCBIfam" id="TIGR00347">
    <property type="entry name" value="bioD"/>
    <property type="match status" value="1"/>
</dbReference>
<evidence type="ECO:0000256" key="9">
    <source>
        <dbReference type="SAM" id="MobiDB-lite"/>
    </source>
</evidence>
<comment type="similarity">
    <text evidence="8">Belongs to the dethiobiotin synthetase family.</text>
</comment>
<keyword evidence="5 8" id="KW-0093">Biotin biosynthesis</keyword>
<comment type="caution">
    <text evidence="8">Lacks conserved residue(s) required for the propagation of feature annotation.</text>
</comment>
<feature type="binding site" evidence="8">
    <location>
        <begin position="208"/>
        <end position="209"/>
    </location>
    <ligand>
        <name>ATP</name>
        <dbReference type="ChEBI" id="CHEBI:30616"/>
    </ligand>
</feature>
<evidence type="ECO:0000256" key="4">
    <source>
        <dbReference type="ARBA" id="ARBA00022741"/>
    </source>
</evidence>
<dbReference type="UniPathway" id="UPA00078">
    <property type="reaction ID" value="UER00161"/>
</dbReference>
<dbReference type="HAMAP" id="MF_00336">
    <property type="entry name" value="BioD"/>
    <property type="match status" value="1"/>
</dbReference>
<dbReference type="Gene3D" id="3.40.50.300">
    <property type="entry name" value="P-loop containing nucleotide triphosphate hydrolases"/>
    <property type="match status" value="1"/>
</dbReference>
<comment type="catalytic activity">
    <reaction evidence="8">
        <text>(7R,8S)-7,8-diammoniononanoate + CO2 + ATP = (4R,5S)-dethiobiotin + ADP + phosphate + 3 H(+)</text>
        <dbReference type="Rhea" id="RHEA:15805"/>
        <dbReference type="ChEBI" id="CHEBI:15378"/>
        <dbReference type="ChEBI" id="CHEBI:16526"/>
        <dbReference type="ChEBI" id="CHEBI:30616"/>
        <dbReference type="ChEBI" id="CHEBI:43474"/>
        <dbReference type="ChEBI" id="CHEBI:149469"/>
        <dbReference type="ChEBI" id="CHEBI:149473"/>
        <dbReference type="ChEBI" id="CHEBI:456216"/>
        <dbReference type="EC" id="6.3.3.3"/>
    </reaction>
</comment>
<evidence type="ECO:0000256" key="7">
    <source>
        <dbReference type="ARBA" id="ARBA00022842"/>
    </source>
</evidence>
<evidence type="ECO:0000313" key="10">
    <source>
        <dbReference type="EMBL" id="RUO38375.1"/>
    </source>
</evidence>
<dbReference type="GO" id="GO:0009102">
    <property type="term" value="P:biotin biosynthetic process"/>
    <property type="evidence" value="ECO:0007669"/>
    <property type="project" value="UniProtKB-UniRule"/>
</dbReference>
<dbReference type="GO" id="GO:0000287">
    <property type="term" value="F:magnesium ion binding"/>
    <property type="evidence" value="ECO:0007669"/>
    <property type="project" value="UniProtKB-UniRule"/>
</dbReference>
<gene>
    <name evidence="8 10" type="primary">bioD</name>
    <name evidence="10" type="ORF">CWE13_01665</name>
</gene>
<keyword evidence="6 8" id="KW-0067">ATP-binding</keyword>
<evidence type="ECO:0000256" key="2">
    <source>
        <dbReference type="ARBA" id="ARBA00022598"/>
    </source>
</evidence>
<dbReference type="InterPro" id="IPR027417">
    <property type="entry name" value="P-loop_NTPase"/>
</dbReference>
<evidence type="ECO:0000256" key="8">
    <source>
        <dbReference type="HAMAP-Rule" id="MF_00336"/>
    </source>
</evidence>
<feature type="binding site" evidence="8">
    <location>
        <position position="16"/>
    </location>
    <ligand>
        <name>Mg(2+)</name>
        <dbReference type="ChEBI" id="CHEBI:18420"/>
    </ligand>
</feature>
<evidence type="ECO:0000313" key="11">
    <source>
        <dbReference type="Proteomes" id="UP000286934"/>
    </source>
</evidence>
<keyword evidence="1 8" id="KW-0963">Cytoplasm</keyword>
<sequence>MRKLFITGTDTDVGKTEVAVLLLNALARAGFDTVAMKPIAAGCEWRAVSSANMQNCSSTQTNGADSESPRSHHQSGYWVNEDALKLQAAATLQLPYSKVNPFAYEPAIAPHIAAMAEKNSAEIPLSVTQLLKHWQHLAALDADVLLTEGAGGWQLPLNALEDMPSFVSRANMDVILVVGMRLGCLNHALLTISAIKALGLKVAGWVANQATPDVMPMYKENLATLRSRIAAPLLAEVPYFSGAEMEAQQQVWLEQQNWLSQLKLSAKR</sequence>
<dbReference type="GO" id="GO:0005829">
    <property type="term" value="C:cytosol"/>
    <property type="evidence" value="ECO:0007669"/>
    <property type="project" value="TreeGrafter"/>
</dbReference>
<organism evidence="10 11">
    <name type="scientific">Aliidiomarina shirensis</name>
    <dbReference type="NCBI Taxonomy" id="1048642"/>
    <lineage>
        <taxon>Bacteria</taxon>
        <taxon>Pseudomonadati</taxon>
        <taxon>Pseudomonadota</taxon>
        <taxon>Gammaproteobacteria</taxon>
        <taxon>Alteromonadales</taxon>
        <taxon>Idiomarinaceae</taxon>
        <taxon>Aliidiomarina</taxon>
    </lineage>
</organism>